<feature type="region of interest" description="Disordered" evidence="6">
    <location>
        <begin position="1"/>
        <end position="42"/>
    </location>
</feature>
<dbReference type="GO" id="GO:0006418">
    <property type="term" value="P:tRNA aminoacylation for protein translation"/>
    <property type="evidence" value="ECO:0007669"/>
    <property type="project" value="InterPro"/>
</dbReference>
<dbReference type="AlphaFoldDB" id="A0AAE0CEA4"/>
<sequence>MAKKKGGKKGGNKKGGGALGDLLKKKEEAAQEAAAAPEPEPYTKADVVMHSLKLIETYKKATGEPLLTGLDISTAAKALYEADFLLLSHGSGDNPHFDYANKKALEVFEMTWAQMQETPSSKSAADAAEIQEDRRRALAQAETDGVCKGYSGLRVSTSGREFRIEDGVIWTLLGADDQKVGQAAFVPKWKFTDEPDDEEAGEIAAPTHADLEAAEAAVAAQGEKIRELKSQGLGNKDPDVLAEVELLLEMKKSLEELAEKMDA</sequence>
<keyword evidence="1" id="KW-0436">Ligase</keyword>
<dbReference type="InterPro" id="IPR009068">
    <property type="entry name" value="uS15_NS1_RNA-bd_sf"/>
</dbReference>
<name>A0AAE0CEA4_9CHLO</name>
<keyword evidence="4" id="KW-0648">Protein biosynthesis</keyword>
<reference evidence="8 9" key="1">
    <citation type="journal article" date="2015" name="Genome Biol. Evol.">
        <title>Comparative Genomics of a Bacterivorous Green Alga Reveals Evolutionary Causalities and Consequences of Phago-Mixotrophic Mode of Nutrition.</title>
        <authorList>
            <person name="Burns J.A."/>
            <person name="Paasch A."/>
            <person name="Narechania A."/>
            <person name="Kim E."/>
        </authorList>
    </citation>
    <scope>NUCLEOTIDE SEQUENCE [LARGE SCALE GENOMIC DNA]</scope>
    <source>
        <strain evidence="8 9">PLY_AMNH</strain>
    </source>
</reference>
<keyword evidence="5" id="KW-0030">Aminoacyl-tRNA synthetase</keyword>
<proteinExistence type="predicted"/>
<dbReference type="EMBL" id="LGRX02025524">
    <property type="protein sequence ID" value="KAK3252267.1"/>
    <property type="molecule type" value="Genomic_DNA"/>
</dbReference>
<keyword evidence="2" id="KW-0547">Nucleotide-binding</keyword>
<evidence type="ECO:0000256" key="6">
    <source>
        <dbReference type="SAM" id="MobiDB-lite"/>
    </source>
</evidence>
<dbReference type="InterPro" id="IPR000738">
    <property type="entry name" value="WHEP-TRS_dom"/>
</dbReference>
<evidence type="ECO:0000256" key="4">
    <source>
        <dbReference type="ARBA" id="ARBA00022917"/>
    </source>
</evidence>
<dbReference type="Pfam" id="PF08670">
    <property type="entry name" value="MEKHLA"/>
    <property type="match status" value="1"/>
</dbReference>
<evidence type="ECO:0000259" key="7">
    <source>
        <dbReference type="PROSITE" id="PS51185"/>
    </source>
</evidence>
<evidence type="ECO:0000256" key="3">
    <source>
        <dbReference type="ARBA" id="ARBA00022840"/>
    </source>
</evidence>
<keyword evidence="9" id="KW-1185">Reference proteome</keyword>
<dbReference type="SUPFAM" id="SSF47060">
    <property type="entry name" value="S15/NS1 RNA-binding domain"/>
    <property type="match status" value="1"/>
</dbReference>
<evidence type="ECO:0000256" key="5">
    <source>
        <dbReference type="ARBA" id="ARBA00023146"/>
    </source>
</evidence>
<evidence type="ECO:0000256" key="1">
    <source>
        <dbReference type="ARBA" id="ARBA00022598"/>
    </source>
</evidence>
<organism evidence="8 9">
    <name type="scientific">Cymbomonas tetramitiformis</name>
    <dbReference type="NCBI Taxonomy" id="36881"/>
    <lineage>
        <taxon>Eukaryota</taxon>
        <taxon>Viridiplantae</taxon>
        <taxon>Chlorophyta</taxon>
        <taxon>Pyramimonadophyceae</taxon>
        <taxon>Pyramimonadales</taxon>
        <taxon>Pyramimonadaceae</taxon>
        <taxon>Cymbomonas</taxon>
    </lineage>
</organism>
<feature type="compositionally biased region" description="Basic residues" evidence="6">
    <location>
        <begin position="1"/>
        <end position="12"/>
    </location>
</feature>
<keyword evidence="3" id="KW-0067">ATP-binding</keyword>
<evidence type="ECO:0000313" key="9">
    <source>
        <dbReference type="Proteomes" id="UP001190700"/>
    </source>
</evidence>
<comment type="caution">
    <text evidence="8">The sequence shown here is derived from an EMBL/GenBank/DDBJ whole genome shotgun (WGS) entry which is preliminary data.</text>
</comment>
<feature type="domain" description="WHEP-TRS" evidence="7">
    <location>
        <begin position="210"/>
        <end position="263"/>
    </location>
</feature>
<dbReference type="Pfam" id="PF00458">
    <property type="entry name" value="WHEP-TRS"/>
    <property type="match status" value="1"/>
</dbReference>
<dbReference type="InterPro" id="IPR013978">
    <property type="entry name" value="MEKHLA"/>
</dbReference>
<gene>
    <name evidence="8" type="ORF">CYMTET_38430</name>
</gene>
<dbReference type="PROSITE" id="PS51185">
    <property type="entry name" value="WHEP_TRS_2"/>
    <property type="match status" value="1"/>
</dbReference>
<dbReference type="GO" id="GO:0004812">
    <property type="term" value="F:aminoacyl-tRNA ligase activity"/>
    <property type="evidence" value="ECO:0007669"/>
    <property type="project" value="UniProtKB-KW"/>
</dbReference>
<evidence type="ECO:0000256" key="2">
    <source>
        <dbReference type="ARBA" id="ARBA00022741"/>
    </source>
</evidence>
<dbReference type="GO" id="GO:0005524">
    <property type="term" value="F:ATP binding"/>
    <property type="evidence" value="ECO:0007669"/>
    <property type="project" value="UniProtKB-KW"/>
</dbReference>
<accession>A0AAE0CEA4</accession>
<evidence type="ECO:0000313" key="8">
    <source>
        <dbReference type="EMBL" id="KAK3252267.1"/>
    </source>
</evidence>
<dbReference type="Gene3D" id="1.10.287.10">
    <property type="entry name" value="S15/NS1, RNA-binding"/>
    <property type="match status" value="1"/>
</dbReference>
<dbReference type="Proteomes" id="UP001190700">
    <property type="component" value="Unassembled WGS sequence"/>
</dbReference>
<protein>
    <recommendedName>
        <fullName evidence="7">WHEP-TRS domain-containing protein</fullName>
    </recommendedName>
</protein>